<proteinExistence type="predicted"/>
<protein>
    <submittedName>
        <fullName evidence="1">Uncharacterized protein</fullName>
    </submittedName>
</protein>
<reference evidence="1 2" key="1">
    <citation type="submission" date="2022-12" db="EMBL/GenBank/DDBJ databases">
        <title>Chromosome-level genome assembly of true bugs.</title>
        <authorList>
            <person name="Ma L."/>
            <person name="Li H."/>
        </authorList>
    </citation>
    <scope>NUCLEOTIDE SEQUENCE [LARGE SCALE GENOMIC DNA]</scope>
    <source>
        <strain evidence="1">Lab_2022b</strain>
    </source>
</reference>
<evidence type="ECO:0000313" key="1">
    <source>
        <dbReference type="EMBL" id="KAK9502374.1"/>
    </source>
</evidence>
<comment type="caution">
    <text evidence="1">The sequence shown here is derived from an EMBL/GenBank/DDBJ whole genome shotgun (WGS) entry which is preliminary data.</text>
</comment>
<accession>A0AAW1D1C6</accession>
<gene>
    <name evidence="1" type="ORF">O3M35_011160</name>
</gene>
<evidence type="ECO:0000313" key="2">
    <source>
        <dbReference type="Proteomes" id="UP001461498"/>
    </source>
</evidence>
<keyword evidence="2" id="KW-1185">Reference proteome</keyword>
<sequence length="112" mass="12921">MQISSLLMVETKLSLPAIPHSFRVKELIREAIAKEKYDIYTKCTGYFLDKFREKHGERRYKVRALWFGSRGTIPQTTYEFLSCLGADTSQLPLLAEEILVDSLGILSHHIFN</sequence>
<organism evidence="1 2">
    <name type="scientific">Rhynocoris fuscipes</name>
    <dbReference type="NCBI Taxonomy" id="488301"/>
    <lineage>
        <taxon>Eukaryota</taxon>
        <taxon>Metazoa</taxon>
        <taxon>Ecdysozoa</taxon>
        <taxon>Arthropoda</taxon>
        <taxon>Hexapoda</taxon>
        <taxon>Insecta</taxon>
        <taxon>Pterygota</taxon>
        <taxon>Neoptera</taxon>
        <taxon>Paraneoptera</taxon>
        <taxon>Hemiptera</taxon>
        <taxon>Heteroptera</taxon>
        <taxon>Panheteroptera</taxon>
        <taxon>Cimicomorpha</taxon>
        <taxon>Reduviidae</taxon>
        <taxon>Harpactorinae</taxon>
        <taxon>Harpactorini</taxon>
        <taxon>Rhynocoris</taxon>
    </lineage>
</organism>
<name>A0AAW1D1C6_9HEMI</name>
<dbReference type="EMBL" id="JAPXFL010000008">
    <property type="protein sequence ID" value="KAK9502374.1"/>
    <property type="molecule type" value="Genomic_DNA"/>
</dbReference>
<dbReference type="AlphaFoldDB" id="A0AAW1D1C6"/>
<dbReference type="Proteomes" id="UP001461498">
    <property type="component" value="Unassembled WGS sequence"/>
</dbReference>